<dbReference type="InterPro" id="IPR016084">
    <property type="entry name" value="Haem_Oase-like_multi-hlx"/>
</dbReference>
<dbReference type="Pfam" id="PF14518">
    <property type="entry name" value="Haem_oxygenas_2"/>
    <property type="match status" value="1"/>
</dbReference>
<keyword evidence="2" id="KW-1185">Reference proteome</keyword>
<proteinExistence type="predicted"/>
<evidence type="ECO:0000313" key="1">
    <source>
        <dbReference type="EMBL" id="GAA2090040.1"/>
    </source>
</evidence>
<sequence>MNTQPLSRPSDRPPLPRGPLSAALLRLLSSPEPPPGPDGLCATARDAVEAAEEVLADEDLQLSLFLLYQLHYGPEDYVAGEWEWDPGLLRTRLLLERAHESALRARVPLPGDAPADGEGLADLLFAMTADAARPALATWFARHADPGQLGEFLVHRSLYTLREADPHSWAIPRLRGRAKAALVEIQADEYGGGRPERVHAEIFARTMRGFGLDSRPEAYLDLIPATTLLPMNTMSLFGLHRRLRGAIVGHLAAFEMTSSIPNRLYSRAFGRWGWGAEVREYFDEHVEADAVHEQIAARDLAGGLADAEPALVPEIVFGAAACLYADEQAGAHMLAAWKAGACSLRSVGP</sequence>
<gene>
    <name evidence="1" type="ORF">GCM10009823_06200</name>
</gene>
<name>A0ABN2WDY6_9MICO</name>
<accession>A0ABN2WDY6</accession>
<organism evidence="1 2">
    <name type="scientific">Brevibacterium salitolerans</name>
    <dbReference type="NCBI Taxonomy" id="1403566"/>
    <lineage>
        <taxon>Bacteria</taxon>
        <taxon>Bacillati</taxon>
        <taxon>Actinomycetota</taxon>
        <taxon>Actinomycetes</taxon>
        <taxon>Micrococcales</taxon>
        <taxon>Brevibacteriaceae</taxon>
        <taxon>Brevibacterium</taxon>
    </lineage>
</organism>
<dbReference type="SUPFAM" id="SSF48613">
    <property type="entry name" value="Heme oxygenase-like"/>
    <property type="match status" value="1"/>
</dbReference>
<comment type="caution">
    <text evidence="1">The sequence shown here is derived from an EMBL/GenBank/DDBJ whole genome shotgun (WGS) entry which is preliminary data.</text>
</comment>
<evidence type="ECO:0000313" key="2">
    <source>
        <dbReference type="Proteomes" id="UP001500984"/>
    </source>
</evidence>
<dbReference type="SMART" id="SM01236">
    <property type="entry name" value="Haem_oxygenase_2"/>
    <property type="match status" value="1"/>
</dbReference>
<protein>
    <submittedName>
        <fullName evidence="1">Iron-containing redox enzyme family protein</fullName>
    </submittedName>
</protein>
<dbReference type="RefSeq" id="WP_344335023.1">
    <property type="nucleotide sequence ID" value="NZ_BAAAPZ010000002.1"/>
</dbReference>
<dbReference type="Gene3D" id="1.20.910.10">
    <property type="entry name" value="Heme oxygenase-like"/>
    <property type="match status" value="1"/>
</dbReference>
<dbReference type="EMBL" id="BAAAPZ010000002">
    <property type="protein sequence ID" value="GAA2090040.1"/>
    <property type="molecule type" value="Genomic_DNA"/>
</dbReference>
<reference evidence="1 2" key="1">
    <citation type="journal article" date="2019" name="Int. J. Syst. Evol. Microbiol.">
        <title>The Global Catalogue of Microorganisms (GCM) 10K type strain sequencing project: providing services to taxonomists for standard genome sequencing and annotation.</title>
        <authorList>
            <consortium name="The Broad Institute Genomics Platform"/>
            <consortium name="The Broad Institute Genome Sequencing Center for Infectious Disease"/>
            <person name="Wu L."/>
            <person name="Ma J."/>
        </authorList>
    </citation>
    <scope>NUCLEOTIDE SEQUENCE [LARGE SCALE GENOMIC DNA]</scope>
    <source>
        <strain evidence="1 2">JCM 15900</strain>
    </source>
</reference>
<dbReference type="Proteomes" id="UP001500984">
    <property type="component" value="Unassembled WGS sequence"/>
</dbReference>